<evidence type="ECO:0000256" key="4">
    <source>
        <dbReference type="RuleBase" id="RU004447"/>
    </source>
</evidence>
<dbReference type="SUPFAM" id="SSF63411">
    <property type="entry name" value="LuxS/MPP-like metallohydrolase"/>
    <property type="match status" value="2"/>
</dbReference>
<keyword evidence="3" id="KW-0645">Protease</keyword>
<sequence length="420" mass="46133">MTVRQTTLDNGMVVLTDDMPHLESASLGVWVRAGARSERKSEHGVSHLLEHMAFKGTSTRSAYEIAETIENVGGDLNAATSIEHTGYFARVLKDDVILAADILADILQNSVFEENELEREKRVIEQEIGAARDNPDDHVFDLFQAAAFPDQPIGRTILGTVDSVNEFTPEIIRKYMRRNYVGDHMTIAAAGHVDHDEIVRVAQERFSDLKPNGAPAPQRAEYRGGEERLVSDHEQAHIVLGFEGRAYNSDGFYAAQILASILGGGMSSRLFQEVREKRGLCYSVYSFHWAFADSGVFGVAAATGEEEVGALVPVVVDELRRATQTITDEEVVRVRNQIRAGLLMSLESPSARAGQLARQQILWGRPIPLQETVERIGRITAQRVKDIAEQIFSTSEISLAGIGPIAGLPDASSIGATLRR</sequence>
<dbReference type="PANTHER" id="PTHR11851">
    <property type="entry name" value="METALLOPROTEASE"/>
    <property type="match status" value="1"/>
</dbReference>
<dbReference type="AlphaFoldDB" id="A0A0F5FQL8"/>
<dbReference type="RefSeq" id="WP_046109304.1">
    <property type="nucleotide sequence ID" value="NZ_JZEX01000122.1"/>
</dbReference>
<feature type="domain" description="Peptidase M16 N-terminal" evidence="5">
    <location>
        <begin position="14"/>
        <end position="160"/>
    </location>
</feature>
<feature type="domain" description="Peptidase M16 C-terminal" evidence="6">
    <location>
        <begin position="167"/>
        <end position="337"/>
    </location>
</feature>
<comment type="cofactor">
    <cofactor evidence="1">
        <name>Zn(2+)</name>
        <dbReference type="ChEBI" id="CHEBI:29105"/>
    </cofactor>
</comment>
<dbReference type="InterPro" id="IPR011765">
    <property type="entry name" value="Pept_M16_N"/>
</dbReference>
<evidence type="ECO:0000313" key="7">
    <source>
        <dbReference type="EMBL" id="KKB11169.1"/>
    </source>
</evidence>
<proteinExistence type="inferred from homology"/>
<evidence type="ECO:0000259" key="5">
    <source>
        <dbReference type="Pfam" id="PF00675"/>
    </source>
</evidence>
<accession>A0A0F5FQL8</accession>
<dbReference type="PROSITE" id="PS00143">
    <property type="entry name" value="INSULINASE"/>
    <property type="match status" value="1"/>
</dbReference>
<dbReference type="PANTHER" id="PTHR11851:SF49">
    <property type="entry name" value="MITOCHONDRIAL-PROCESSING PEPTIDASE SUBUNIT ALPHA"/>
    <property type="match status" value="1"/>
</dbReference>
<organism evidence="7 8">
    <name type="scientific">Devosia geojensis</name>
    <dbReference type="NCBI Taxonomy" id="443610"/>
    <lineage>
        <taxon>Bacteria</taxon>
        <taxon>Pseudomonadati</taxon>
        <taxon>Pseudomonadota</taxon>
        <taxon>Alphaproteobacteria</taxon>
        <taxon>Hyphomicrobiales</taxon>
        <taxon>Devosiaceae</taxon>
        <taxon>Devosia</taxon>
    </lineage>
</organism>
<dbReference type="PATRIC" id="fig|443610.3.peg.1088"/>
<evidence type="ECO:0000256" key="1">
    <source>
        <dbReference type="ARBA" id="ARBA00001947"/>
    </source>
</evidence>
<dbReference type="Pfam" id="PF00675">
    <property type="entry name" value="Peptidase_M16"/>
    <property type="match status" value="1"/>
</dbReference>
<name>A0A0F5FQL8_9HYPH</name>
<dbReference type="GO" id="GO:0006508">
    <property type="term" value="P:proteolysis"/>
    <property type="evidence" value="ECO:0007669"/>
    <property type="project" value="InterPro"/>
</dbReference>
<dbReference type="STRING" id="443610.VE25_14220"/>
<dbReference type="GO" id="GO:0046872">
    <property type="term" value="F:metal ion binding"/>
    <property type="evidence" value="ECO:0007669"/>
    <property type="project" value="InterPro"/>
</dbReference>
<dbReference type="EMBL" id="JZEX01000122">
    <property type="protein sequence ID" value="KKB11169.1"/>
    <property type="molecule type" value="Genomic_DNA"/>
</dbReference>
<dbReference type="GO" id="GO:0004222">
    <property type="term" value="F:metalloendopeptidase activity"/>
    <property type="evidence" value="ECO:0007669"/>
    <property type="project" value="InterPro"/>
</dbReference>
<evidence type="ECO:0000256" key="3">
    <source>
        <dbReference type="ARBA" id="ARBA00023049"/>
    </source>
</evidence>
<reference evidence="7 8" key="1">
    <citation type="submission" date="2015-03" db="EMBL/GenBank/DDBJ databases">
        <authorList>
            <person name="Hassan Y.I."/>
            <person name="Lepp D."/>
            <person name="Li X.-Z."/>
            <person name="Zhou T."/>
        </authorList>
    </citation>
    <scope>NUCLEOTIDE SEQUENCE [LARGE SCALE GENOMIC DNA]</scope>
    <source>
        <strain evidence="7 8">BD-c194</strain>
    </source>
</reference>
<comment type="caution">
    <text evidence="7">The sequence shown here is derived from an EMBL/GenBank/DDBJ whole genome shotgun (WGS) entry which is preliminary data.</text>
</comment>
<protein>
    <submittedName>
        <fullName evidence="7">Peptidase M16</fullName>
    </submittedName>
</protein>
<evidence type="ECO:0000256" key="2">
    <source>
        <dbReference type="ARBA" id="ARBA00007261"/>
    </source>
</evidence>
<keyword evidence="3" id="KW-0378">Hydrolase</keyword>
<dbReference type="Pfam" id="PF05193">
    <property type="entry name" value="Peptidase_M16_C"/>
    <property type="match status" value="1"/>
</dbReference>
<dbReference type="Gene3D" id="3.30.830.10">
    <property type="entry name" value="Metalloenzyme, LuxS/M16 peptidase-like"/>
    <property type="match status" value="2"/>
</dbReference>
<dbReference type="InterPro" id="IPR001431">
    <property type="entry name" value="Pept_M16_Zn_BS"/>
</dbReference>
<dbReference type="InterPro" id="IPR007863">
    <property type="entry name" value="Peptidase_M16_C"/>
</dbReference>
<keyword evidence="3" id="KW-0482">Metalloprotease</keyword>
<comment type="similarity">
    <text evidence="2 4">Belongs to the peptidase M16 family.</text>
</comment>
<evidence type="ECO:0000313" key="8">
    <source>
        <dbReference type="Proteomes" id="UP000033632"/>
    </source>
</evidence>
<dbReference type="FunFam" id="3.30.830.10:FF:000008">
    <property type="entry name" value="Mitochondrial-processing peptidase subunit beta"/>
    <property type="match status" value="1"/>
</dbReference>
<dbReference type="Proteomes" id="UP000033632">
    <property type="component" value="Unassembled WGS sequence"/>
</dbReference>
<evidence type="ECO:0000259" key="6">
    <source>
        <dbReference type="Pfam" id="PF05193"/>
    </source>
</evidence>
<keyword evidence="8" id="KW-1185">Reference proteome</keyword>
<gene>
    <name evidence="7" type="ORF">VE25_14220</name>
</gene>
<dbReference type="OrthoDB" id="9811314at2"/>
<dbReference type="InterPro" id="IPR050361">
    <property type="entry name" value="MPP/UQCRC_Complex"/>
</dbReference>
<dbReference type="InterPro" id="IPR011249">
    <property type="entry name" value="Metalloenz_LuxS/M16"/>
</dbReference>